<dbReference type="AlphaFoldDB" id="A0AAD1UI18"/>
<proteinExistence type="predicted"/>
<dbReference type="InterPro" id="IPR057361">
    <property type="entry name" value="TPR_WDR35"/>
</dbReference>
<evidence type="ECO:0000259" key="10">
    <source>
        <dbReference type="Pfam" id="PF23145"/>
    </source>
</evidence>
<dbReference type="Gene3D" id="1.25.40.470">
    <property type="match status" value="1"/>
</dbReference>
<evidence type="ECO:0008006" key="17">
    <source>
        <dbReference type="Google" id="ProtNLM"/>
    </source>
</evidence>
<keyword evidence="7" id="KW-0206">Cytoskeleton</keyword>
<dbReference type="GO" id="GO:0035721">
    <property type="term" value="P:intraciliary retrograde transport"/>
    <property type="evidence" value="ECO:0007669"/>
    <property type="project" value="TreeGrafter"/>
</dbReference>
<dbReference type="InterPro" id="IPR039857">
    <property type="entry name" value="Ift122/121"/>
</dbReference>
<dbReference type="InterPro" id="IPR016024">
    <property type="entry name" value="ARM-type_fold"/>
</dbReference>
<keyword evidence="5" id="KW-0970">Cilium biogenesis/degradation</keyword>
<dbReference type="InterPro" id="IPR036322">
    <property type="entry name" value="WD40_repeat_dom_sf"/>
</dbReference>
<keyword evidence="3 9" id="KW-0853">WD repeat</keyword>
<dbReference type="SUPFAM" id="SSF50978">
    <property type="entry name" value="WD40 repeat-like"/>
    <property type="match status" value="2"/>
</dbReference>
<reference evidence="15" key="1">
    <citation type="submission" date="2023-07" db="EMBL/GenBank/DDBJ databases">
        <authorList>
            <consortium name="AG Swart"/>
            <person name="Singh M."/>
            <person name="Singh A."/>
            <person name="Seah K."/>
            <person name="Emmerich C."/>
        </authorList>
    </citation>
    <scope>NUCLEOTIDE SEQUENCE</scope>
    <source>
        <strain evidence="15">DP1</strain>
    </source>
</reference>
<dbReference type="Pfam" id="PF25170">
    <property type="entry name" value="TPR_WDR35"/>
    <property type="match status" value="1"/>
</dbReference>
<keyword evidence="4" id="KW-0677">Repeat</keyword>
<evidence type="ECO:0000256" key="8">
    <source>
        <dbReference type="ARBA" id="ARBA00023273"/>
    </source>
</evidence>
<sequence>MFAYLTKKIGMPNSTKLKAIGWNQEKGWISCGGENNLLKVIKLESGKGEGGGNLSMNQTLSGHSGTVDLVCWNENYQKLTTSDEKGLIIVWCVHKGQWYEEMINNRNKSIVKDMKWTSNGEKICIIYEDGAVIVGSVEGNRLWGKELDHEISKIEWSPDCKLILFGTPNGDVVCHDYVGNFLFNIKLFCFESGSPQSGLADIQWFESSKVGYSYGHIDKKGGALCLAYESGEIQLMRNEQDDYPIAFHTGLQIVCARWNTNGNVLAVSGILQDGYEKKAVVNFYNNVGDHLRTLRVPSSSGVIECISWEGFGLRMSLAVDSAIIFANIQPNYLWSYFNNTLVFAFQKPDKNDLTIVFWDSVVNEKHVRTMKGLQHVCAAGEYCVLVSEIEESKGEYILVLSNAVGCPVDSKTINISPKYVAMNTTHVIVCSDDTVYYWQYRSQYSQGVSLESEKKKRAGKESAFHIDEIPNPNTIYDKSRWKGFSQDVQDPICSVAAGKDGFIVGRASGQVYQYALPYIQRNENKFVLKCKPQTLSLNCDCTKFAIIDINGVLTFFDIEECPPGTKVPGYHKPEEKKEVWSVVWSSDNPDMCALMEKNRMFVMRNFKQEEPILSSGYLCRFSDLEVKAALLDDILKAPEDIKNIGDFIESYECRSLRDTRDHLTTISLKDAVEFVDQNPHPRLWKLIAEAALEKLDFAVAEKAFVKIEDYHGIKFLKALKKIDDKYKQKAEICAYFNKFDEAEQIYREIDRKDLALELRMKLGDWSKVVTLIEQGVGDDDILKEAYNRMGEFCSDKQRWNKAAYYFQQANNYEALIDVYYRLEQFSNLDRLIEDIPQNSEYLTMLAEKMQSIGLCEEAVKVYIKAGDVKKAIDCCVLLNQWNLAVELAEQHNFLAIEQLLARYATHLIQKDKKMEAVELYRKANKNTESARLLAEIASKLQAQRAPPLMIKKIYVLAAFEIDSYKQRVFDASLTQITGGGNTAEATAKTLNSLITTDINTSADKALSNPWKGAEAIHFYLLCQRQLYQKEYKKAMKTSIRLMDYEREIDTREVYSLVALSSYYNKCYRECSKAFAILERLPDLSTIEREKFENIALSLFSRHAPKDAAQVKFPCPKKNCDAQISEYDTDCKRCGSFFSACIASGQSILAKEYYTCKTCKHKALHKELVYLNLKHCPLCHALVVNPK</sequence>
<dbReference type="InterPro" id="IPR056157">
    <property type="entry name" value="TPR_IFT80_172_dom"/>
</dbReference>
<evidence type="ECO:0000256" key="3">
    <source>
        <dbReference type="ARBA" id="ARBA00022574"/>
    </source>
</evidence>
<evidence type="ECO:0000256" key="7">
    <source>
        <dbReference type="ARBA" id="ARBA00023212"/>
    </source>
</evidence>
<dbReference type="InterPro" id="IPR056158">
    <property type="entry name" value="Beta-prop_IFT121_2nd"/>
</dbReference>
<keyword evidence="16" id="KW-1185">Reference proteome</keyword>
<dbReference type="PROSITE" id="PS50082">
    <property type="entry name" value="WD_REPEATS_2"/>
    <property type="match status" value="1"/>
</dbReference>
<dbReference type="Pfam" id="PF23390">
    <property type="entry name" value="Beta-prop_WDR35_2nd"/>
    <property type="match status" value="1"/>
</dbReference>
<keyword evidence="2" id="KW-0963">Cytoplasm</keyword>
<dbReference type="InterPro" id="IPR017233">
    <property type="entry name" value="WDR35"/>
</dbReference>
<evidence type="ECO:0000256" key="4">
    <source>
        <dbReference type="ARBA" id="ARBA00022737"/>
    </source>
</evidence>
<feature type="domain" description="IFT121-like TPR repeats" evidence="14">
    <location>
        <begin position="1008"/>
        <end position="1106"/>
    </location>
</feature>
<name>A0AAD1UI18_EUPCR</name>
<dbReference type="GO" id="GO:0097730">
    <property type="term" value="C:non-motile cilium"/>
    <property type="evidence" value="ECO:0007669"/>
    <property type="project" value="TreeGrafter"/>
</dbReference>
<dbReference type="GO" id="GO:0030991">
    <property type="term" value="C:intraciliary transport particle A"/>
    <property type="evidence" value="ECO:0007669"/>
    <property type="project" value="TreeGrafter"/>
</dbReference>
<dbReference type="PANTHER" id="PTHR12764">
    <property type="entry name" value="WD REPEAT DOMAIN-RELATED"/>
    <property type="match status" value="1"/>
</dbReference>
<gene>
    <name evidence="15" type="ORF">ECRASSUSDP1_LOCUS8560</name>
</gene>
<accession>A0AAD1UI18</accession>
<dbReference type="Proteomes" id="UP001295684">
    <property type="component" value="Unassembled WGS sequence"/>
</dbReference>
<comment type="caution">
    <text evidence="15">The sequence shown here is derived from an EMBL/GenBank/DDBJ whole genome shotgun (WGS) entry which is preliminary data.</text>
</comment>
<evidence type="ECO:0000259" key="14">
    <source>
        <dbReference type="Pfam" id="PF25768"/>
    </source>
</evidence>
<dbReference type="SUPFAM" id="SSF48452">
    <property type="entry name" value="TPR-like"/>
    <property type="match status" value="1"/>
</dbReference>
<dbReference type="GO" id="GO:1905515">
    <property type="term" value="P:non-motile cilium assembly"/>
    <property type="evidence" value="ECO:0007669"/>
    <property type="project" value="TreeGrafter"/>
</dbReference>
<feature type="domain" description="IFT121-like zinc finger" evidence="10">
    <location>
        <begin position="1139"/>
        <end position="1181"/>
    </location>
</feature>
<dbReference type="GO" id="GO:0061512">
    <property type="term" value="P:protein localization to cilium"/>
    <property type="evidence" value="ECO:0007669"/>
    <property type="project" value="TreeGrafter"/>
</dbReference>
<dbReference type="InterPro" id="IPR057979">
    <property type="entry name" value="TPR_IFT121"/>
</dbReference>
<dbReference type="InterPro" id="IPR011990">
    <property type="entry name" value="TPR-like_helical_dom_sf"/>
</dbReference>
<dbReference type="EMBL" id="CAMPGE010008378">
    <property type="protein sequence ID" value="CAI2367280.1"/>
    <property type="molecule type" value="Genomic_DNA"/>
</dbReference>
<evidence type="ECO:0000256" key="2">
    <source>
        <dbReference type="ARBA" id="ARBA00022490"/>
    </source>
</evidence>
<evidence type="ECO:0000259" key="12">
    <source>
        <dbReference type="Pfam" id="PF23390"/>
    </source>
</evidence>
<evidence type="ECO:0000259" key="13">
    <source>
        <dbReference type="Pfam" id="PF24797"/>
    </source>
</evidence>
<evidence type="ECO:0000256" key="1">
    <source>
        <dbReference type="ARBA" id="ARBA00004120"/>
    </source>
</evidence>
<dbReference type="SUPFAM" id="SSF48371">
    <property type="entry name" value="ARM repeat"/>
    <property type="match status" value="1"/>
</dbReference>
<dbReference type="InterPro" id="IPR015943">
    <property type="entry name" value="WD40/YVTN_repeat-like_dom_sf"/>
</dbReference>
<feature type="repeat" description="WD" evidence="9">
    <location>
        <begin position="60"/>
        <end position="91"/>
    </location>
</feature>
<feature type="domain" description="IFT80/172/WDR35 TPR" evidence="11">
    <location>
        <begin position="683"/>
        <end position="771"/>
    </location>
</feature>
<dbReference type="Gene3D" id="2.130.10.10">
    <property type="entry name" value="YVTN repeat-like/Quinoprotein amine dehydrogenase"/>
    <property type="match status" value="1"/>
</dbReference>
<comment type="subcellular location">
    <subcellularLocation>
        <location evidence="1">Cytoplasm</location>
        <location evidence="1">Cytoskeleton</location>
        <location evidence="1">Cilium basal body</location>
    </subcellularLocation>
</comment>
<evidence type="ECO:0000313" key="15">
    <source>
        <dbReference type="EMBL" id="CAI2367280.1"/>
    </source>
</evidence>
<keyword evidence="8" id="KW-0966">Cell projection</keyword>
<evidence type="ECO:0000313" key="16">
    <source>
        <dbReference type="Proteomes" id="UP001295684"/>
    </source>
</evidence>
<organism evidence="15 16">
    <name type="scientific">Euplotes crassus</name>
    <dbReference type="NCBI Taxonomy" id="5936"/>
    <lineage>
        <taxon>Eukaryota</taxon>
        <taxon>Sar</taxon>
        <taxon>Alveolata</taxon>
        <taxon>Ciliophora</taxon>
        <taxon>Intramacronucleata</taxon>
        <taxon>Spirotrichea</taxon>
        <taxon>Hypotrichia</taxon>
        <taxon>Euplotida</taxon>
        <taxon>Euplotidae</taxon>
        <taxon>Moneuplotes</taxon>
    </lineage>
</organism>
<evidence type="ECO:0000256" key="6">
    <source>
        <dbReference type="ARBA" id="ARBA00023069"/>
    </source>
</evidence>
<dbReference type="Pfam" id="PF23387">
    <property type="entry name" value="TPR_IFT80_172"/>
    <property type="match status" value="1"/>
</dbReference>
<dbReference type="InterPro" id="IPR001680">
    <property type="entry name" value="WD40_rpt"/>
</dbReference>
<feature type="domain" description="IFT121/TULP4 N-terminal" evidence="13">
    <location>
        <begin position="1"/>
        <end position="329"/>
    </location>
</feature>
<dbReference type="InterPro" id="IPR056159">
    <property type="entry name" value="Beta-prop_IFT121_TULP_N"/>
</dbReference>
<evidence type="ECO:0000256" key="9">
    <source>
        <dbReference type="PROSITE-ProRule" id="PRU00221"/>
    </source>
</evidence>
<keyword evidence="6" id="KW-0969">Cilium</keyword>
<feature type="domain" description="IFT121 second beta-propeller" evidence="12">
    <location>
        <begin position="334"/>
        <end position="642"/>
    </location>
</feature>
<protein>
    <recommendedName>
        <fullName evidence="17">WD repeat-containing protein 35</fullName>
    </recommendedName>
</protein>
<dbReference type="Pfam" id="PF25768">
    <property type="entry name" value="TPR_IFT121"/>
    <property type="match status" value="1"/>
</dbReference>
<evidence type="ECO:0000256" key="5">
    <source>
        <dbReference type="ARBA" id="ARBA00022794"/>
    </source>
</evidence>
<evidence type="ECO:0000259" key="11">
    <source>
        <dbReference type="Pfam" id="PF23387"/>
    </source>
</evidence>
<dbReference type="Pfam" id="PF23145">
    <property type="entry name" value="Zf_2nd_IFT121"/>
    <property type="match status" value="1"/>
</dbReference>
<dbReference type="PANTHER" id="PTHR12764:SF5">
    <property type="entry name" value="LD29485P"/>
    <property type="match status" value="1"/>
</dbReference>
<dbReference type="PIRSF" id="PIRSF037536">
    <property type="entry name" value="WD_repeat_p35"/>
    <property type="match status" value="1"/>
</dbReference>
<dbReference type="InterPro" id="IPR056170">
    <property type="entry name" value="Znf_IFT121-like"/>
</dbReference>
<dbReference type="Pfam" id="PF24797">
    <property type="entry name" value="Beta-prop_WDR35_TULP_N"/>
    <property type="match status" value="1"/>
</dbReference>